<keyword evidence="1" id="KW-1133">Transmembrane helix</keyword>
<feature type="transmembrane region" description="Helical" evidence="1">
    <location>
        <begin position="12"/>
        <end position="31"/>
    </location>
</feature>
<dbReference type="Proteomes" id="UP000800038">
    <property type="component" value="Unassembled WGS sequence"/>
</dbReference>
<sequence length="118" mass="13340">QGAYYTTFGSPLLKAFLAALFTYQITYFLWLKLEAIEAQHEKVAEIQDLQHELREALARQRENFGDTVDRVGEVVQREREELGMAVEAVVGEVREGVDEVGKATGVVGRVARGAWWAW</sequence>
<reference evidence="2" key="1">
    <citation type="journal article" date="2020" name="Stud. Mycol.">
        <title>101 Dothideomycetes genomes: a test case for predicting lifestyles and emergence of pathogens.</title>
        <authorList>
            <person name="Haridas S."/>
            <person name="Albert R."/>
            <person name="Binder M."/>
            <person name="Bloem J."/>
            <person name="Labutti K."/>
            <person name="Salamov A."/>
            <person name="Andreopoulos B."/>
            <person name="Baker S."/>
            <person name="Barry K."/>
            <person name="Bills G."/>
            <person name="Bluhm B."/>
            <person name="Cannon C."/>
            <person name="Castanera R."/>
            <person name="Culley D."/>
            <person name="Daum C."/>
            <person name="Ezra D."/>
            <person name="Gonzalez J."/>
            <person name="Henrissat B."/>
            <person name="Kuo A."/>
            <person name="Liang C."/>
            <person name="Lipzen A."/>
            <person name="Lutzoni F."/>
            <person name="Magnuson J."/>
            <person name="Mondo S."/>
            <person name="Nolan M."/>
            <person name="Ohm R."/>
            <person name="Pangilinan J."/>
            <person name="Park H.-J."/>
            <person name="Ramirez L."/>
            <person name="Alfaro M."/>
            <person name="Sun H."/>
            <person name="Tritt A."/>
            <person name="Yoshinaga Y."/>
            <person name="Zwiers L.-H."/>
            <person name="Turgeon B."/>
            <person name="Goodwin S."/>
            <person name="Spatafora J."/>
            <person name="Crous P."/>
            <person name="Grigoriev I."/>
        </authorList>
    </citation>
    <scope>NUCLEOTIDE SEQUENCE</scope>
    <source>
        <strain evidence="2">CBS 161.51</strain>
    </source>
</reference>
<gene>
    <name evidence="2" type="ORF">EJ02DRAFT_344712</name>
</gene>
<protein>
    <submittedName>
        <fullName evidence="2">Uncharacterized protein</fullName>
    </submittedName>
</protein>
<keyword evidence="1" id="KW-0812">Transmembrane</keyword>
<dbReference type="AlphaFoldDB" id="A0A6A5SS98"/>
<name>A0A6A5SS98_9PLEO</name>
<evidence type="ECO:0000256" key="1">
    <source>
        <dbReference type="SAM" id="Phobius"/>
    </source>
</evidence>
<evidence type="ECO:0000313" key="2">
    <source>
        <dbReference type="EMBL" id="KAF1942680.1"/>
    </source>
</evidence>
<keyword evidence="1" id="KW-0472">Membrane</keyword>
<dbReference type="EMBL" id="ML976032">
    <property type="protein sequence ID" value="KAF1942680.1"/>
    <property type="molecule type" value="Genomic_DNA"/>
</dbReference>
<feature type="non-terminal residue" evidence="2">
    <location>
        <position position="1"/>
    </location>
</feature>
<organism evidence="2 3">
    <name type="scientific">Clathrospora elynae</name>
    <dbReference type="NCBI Taxonomy" id="706981"/>
    <lineage>
        <taxon>Eukaryota</taxon>
        <taxon>Fungi</taxon>
        <taxon>Dikarya</taxon>
        <taxon>Ascomycota</taxon>
        <taxon>Pezizomycotina</taxon>
        <taxon>Dothideomycetes</taxon>
        <taxon>Pleosporomycetidae</taxon>
        <taxon>Pleosporales</taxon>
        <taxon>Diademaceae</taxon>
        <taxon>Clathrospora</taxon>
    </lineage>
</organism>
<accession>A0A6A5SS98</accession>
<dbReference type="OrthoDB" id="2120024at2759"/>
<evidence type="ECO:0000313" key="3">
    <source>
        <dbReference type="Proteomes" id="UP000800038"/>
    </source>
</evidence>
<proteinExistence type="predicted"/>
<keyword evidence="3" id="KW-1185">Reference proteome</keyword>